<feature type="compositionally biased region" description="Polar residues" evidence="2">
    <location>
        <begin position="286"/>
        <end position="299"/>
    </location>
</feature>
<evidence type="ECO:0000256" key="2">
    <source>
        <dbReference type="SAM" id="MobiDB-lite"/>
    </source>
</evidence>
<feature type="domain" description="Rad50/SbcC-type AAA" evidence="3">
    <location>
        <begin position="18"/>
        <end position="253"/>
    </location>
</feature>
<organism evidence="4 5">
    <name type="scientific">Nocardiopsis codii</name>
    <dbReference type="NCBI Taxonomy" id="3065942"/>
    <lineage>
        <taxon>Bacteria</taxon>
        <taxon>Bacillati</taxon>
        <taxon>Actinomycetota</taxon>
        <taxon>Actinomycetes</taxon>
        <taxon>Streptosporangiales</taxon>
        <taxon>Nocardiopsidaceae</taxon>
        <taxon>Nocardiopsis</taxon>
    </lineage>
</organism>
<dbReference type="Pfam" id="PF13476">
    <property type="entry name" value="AAA_23"/>
    <property type="match status" value="1"/>
</dbReference>
<evidence type="ECO:0000313" key="5">
    <source>
        <dbReference type="Proteomes" id="UP001356095"/>
    </source>
</evidence>
<feature type="compositionally biased region" description="Low complexity" evidence="2">
    <location>
        <begin position="336"/>
        <end position="347"/>
    </location>
</feature>
<comment type="caution">
    <text evidence="4">The sequence shown here is derived from an EMBL/GenBank/DDBJ whole genome shotgun (WGS) entry which is preliminary data.</text>
</comment>
<dbReference type="Gene3D" id="3.40.50.300">
    <property type="entry name" value="P-loop containing nucleotide triphosphate hydrolases"/>
    <property type="match status" value="1"/>
</dbReference>
<dbReference type="RefSeq" id="WP_330094653.1">
    <property type="nucleotide sequence ID" value="NZ_JAUZMY010000037.1"/>
</dbReference>
<keyword evidence="5" id="KW-1185">Reference proteome</keyword>
<dbReference type="SUPFAM" id="SSF52540">
    <property type="entry name" value="P-loop containing nucleoside triphosphate hydrolases"/>
    <property type="match status" value="1"/>
</dbReference>
<dbReference type="Proteomes" id="UP001356095">
    <property type="component" value="Unassembled WGS sequence"/>
</dbReference>
<dbReference type="InterPro" id="IPR027417">
    <property type="entry name" value="P-loop_NTPase"/>
</dbReference>
<evidence type="ECO:0000259" key="3">
    <source>
        <dbReference type="Pfam" id="PF13476"/>
    </source>
</evidence>
<gene>
    <name evidence="4" type="ORF">Q8791_27080</name>
</gene>
<dbReference type="InterPro" id="IPR038729">
    <property type="entry name" value="Rad50/SbcC_AAA"/>
</dbReference>
<name>A0ABU7KG42_9ACTN</name>
<sequence>MLGIRIVSLEIHGPEGARTIDLDHSFVAVHGPTNSGKTSLADAISYCLGQKVEWRLAFSKYVTLCVLQIRIGRKEYILRRPLGKSGGEIEVLNIGHEIIARMPVKVAKDNPGPTFSDWILSELELKDLVDSDEIRALNSRSTRLTFNEVWPYLYRMQSEIDRQVILHAGGRDGARRTLFELLFGLSDPKVRILETQLKETRRAAKEQERRLVHIQGFFSEAGTSPERAAAEQEDAQKQLERLTTALKKYRTEITEWEKTRSALQERRKNAQRLWRQASAARGQEAPSPQSGQVHHNYSPQQRWNSACCPACGQDLFPGRASAGECVLCLQRTPKTSSPSAPVHSAPHTVVPGQADEELKRASAELGRALDALEQHEADDPAPARLALIELTSQRSACQERISQLAEGIAESAKLQELRAGINSAKEQTEHLKREILTVEDQVQQRGQILMEIEKRLHEEIEKISPPWFEGSVKMDRQRYLPLVDGQTFSQLGGGVKAAVNVAYSLALLRHSTAPGDVYPPRLPFFLIVDAIRKNIGSNESDKDFSSRLYRRAFTATDVFSSHEVGQVIVLDNDEPPKGYVPGKQFKDVRLSHEEPLIPGVSHKDTGEDPLS</sequence>
<reference evidence="4 5" key="1">
    <citation type="submission" date="2023-08" db="EMBL/GenBank/DDBJ databases">
        <authorList>
            <person name="Girao M."/>
            <person name="Carvalho M.F."/>
        </authorList>
    </citation>
    <scope>NUCLEOTIDE SEQUENCE [LARGE SCALE GENOMIC DNA]</scope>
    <source>
        <strain evidence="4 5">CT-R113</strain>
    </source>
</reference>
<feature type="region of interest" description="Disordered" evidence="2">
    <location>
        <begin position="267"/>
        <end position="299"/>
    </location>
</feature>
<dbReference type="EMBL" id="JAUZMY010000037">
    <property type="protein sequence ID" value="MEE2040889.1"/>
    <property type="molecule type" value="Genomic_DNA"/>
</dbReference>
<feature type="coiled-coil region" evidence="1">
    <location>
        <begin position="414"/>
        <end position="441"/>
    </location>
</feature>
<protein>
    <submittedName>
        <fullName evidence="4">AAA family ATPase</fullName>
    </submittedName>
</protein>
<accession>A0ABU7KG42</accession>
<keyword evidence="1" id="KW-0175">Coiled coil</keyword>
<evidence type="ECO:0000256" key="1">
    <source>
        <dbReference type="SAM" id="Coils"/>
    </source>
</evidence>
<evidence type="ECO:0000313" key="4">
    <source>
        <dbReference type="EMBL" id="MEE2040889.1"/>
    </source>
</evidence>
<proteinExistence type="predicted"/>
<feature type="region of interest" description="Disordered" evidence="2">
    <location>
        <begin position="333"/>
        <end position="353"/>
    </location>
</feature>